<evidence type="ECO:0000256" key="6">
    <source>
        <dbReference type="ARBA" id="ARBA00022741"/>
    </source>
</evidence>
<evidence type="ECO:0000256" key="9">
    <source>
        <dbReference type="ARBA" id="ARBA00022840"/>
    </source>
</evidence>
<comment type="subcellular location">
    <subcellularLocation>
        <location evidence="13">Cellular thylakoid membrane</location>
        <topology evidence="13">Multi-pass membrane protein</topology>
        <orientation evidence="13">Stromal side</orientation>
    </subcellularLocation>
    <subcellularLocation>
        <location evidence="1">Membrane</location>
    </subcellularLocation>
</comment>
<comment type="similarity">
    <text evidence="14">Belongs to the AAA ATPase family.</text>
</comment>
<dbReference type="NCBIfam" id="TIGR01241">
    <property type="entry name" value="FtsH_fam"/>
    <property type="match status" value="1"/>
</dbReference>
<feature type="binding site" evidence="13">
    <location>
        <position position="459"/>
    </location>
    <ligand>
        <name>Zn(2+)</name>
        <dbReference type="ChEBI" id="CHEBI:29105"/>
        <note>catalytic</note>
    </ligand>
</feature>
<gene>
    <name evidence="13 17" type="primary">ftsH</name>
    <name evidence="17" type="ORF">ACFVKH_09355</name>
</gene>
<dbReference type="CDD" id="cd19501">
    <property type="entry name" value="RecA-like_FtsH"/>
    <property type="match status" value="1"/>
</dbReference>
<keyword evidence="9 13" id="KW-0067">ATP-binding</keyword>
<comment type="similarity">
    <text evidence="2 13">In the C-terminal section; belongs to the peptidase M41 family.</text>
</comment>
<dbReference type="RefSeq" id="WP_377964285.1">
    <property type="nucleotide sequence ID" value="NZ_JBHZOL010000066.1"/>
</dbReference>
<keyword evidence="12 13" id="KW-0472">Membrane</keyword>
<evidence type="ECO:0000256" key="15">
    <source>
        <dbReference type="SAM" id="MobiDB-lite"/>
    </source>
</evidence>
<dbReference type="Pfam" id="PF17862">
    <property type="entry name" value="AAA_lid_3"/>
    <property type="match status" value="1"/>
</dbReference>
<dbReference type="GO" id="GO:0008237">
    <property type="term" value="F:metallopeptidase activity"/>
    <property type="evidence" value="ECO:0007669"/>
    <property type="project" value="UniProtKB-KW"/>
</dbReference>
<keyword evidence="3 13" id="KW-0645">Protease</keyword>
<dbReference type="InterPro" id="IPR041569">
    <property type="entry name" value="AAA_lid_3"/>
</dbReference>
<evidence type="ECO:0000256" key="1">
    <source>
        <dbReference type="ARBA" id="ARBA00004370"/>
    </source>
</evidence>
<dbReference type="PANTHER" id="PTHR23076">
    <property type="entry name" value="METALLOPROTEASE M41 FTSH"/>
    <property type="match status" value="1"/>
</dbReference>
<keyword evidence="11 13" id="KW-0482">Metalloprotease</keyword>
<dbReference type="Pfam" id="PF01434">
    <property type="entry name" value="Peptidase_M41"/>
    <property type="match status" value="1"/>
</dbReference>
<evidence type="ECO:0000256" key="2">
    <source>
        <dbReference type="ARBA" id="ARBA00010044"/>
    </source>
</evidence>
<keyword evidence="4 13" id="KW-0812">Transmembrane</keyword>
<feature type="region of interest" description="Disordered" evidence="15">
    <location>
        <begin position="1"/>
        <end position="20"/>
    </location>
</feature>
<dbReference type="PANTHER" id="PTHR23076:SF113">
    <property type="entry name" value="ATP-DEPENDENT ZINC METALLOPROTEASE FTSH 1, CHLOROPLASTIC-RELATED"/>
    <property type="match status" value="1"/>
</dbReference>
<dbReference type="PROSITE" id="PS00674">
    <property type="entry name" value="AAA"/>
    <property type="match status" value="1"/>
</dbReference>
<keyword evidence="18" id="KW-1185">Reference proteome</keyword>
<dbReference type="Proteomes" id="UP001600165">
    <property type="component" value="Unassembled WGS sequence"/>
</dbReference>
<keyword evidence="8 13" id="KW-0862">Zinc</keyword>
<dbReference type="EC" id="3.4.24.-" evidence="13"/>
<comment type="subunit">
    <text evidence="13">Homohexamer.</text>
</comment>
<comment type="caution">
    <text evidence="17">The sequence shown here is derived from an EMBL/GenBank/DDBJ whole genome shotgun (WGS) entry which is preliminary data.</text>
</comment>
<feature type="transmembrane region" description="Helical" evidence="13">
    <location>
        <begin position="134"/>
        <end position="155"/>
    </location>
</feature>
<evidence type="ECO:0000256" key="14">
    <source>
        <dbReference type="RuleBase" id="RU003651"/>
    </source>
</evidence>
<evidence type="ECO:0000313" key="18">
    <source>
        <dbReference type="Proteomes" id="UP001600165"/>
    </source>
</evidence>
<evidence type="ECO:0000256" key="8">
    <source>
        <dbReference type="ARBA" id="ARBA00022833"/>
    </source>
</evidence>
<dbReference type="EMBL" id="JBHZOL010000066">
    <property type="protein sequence ID" value="MFE4106482.1"/>
    <property type="molecule type" value="Genomic_DNA"/>
</dbReference>
<evidence type="ECO:0000256" key="5">
    <source>
        <dbReference type="ARBA" id="ARBA00022723"/>
    </source>
</evidence>
<dbReference type="SUPFAM" id="SSF52540">
    <property type="entry name" value="P-loop containing nucleoside triphosphate hydrolases"/>
    <property type="match status" value="1"/>
</dbReference>
<dbReference type="InterPro" id="IPR027417">
    <property type="entry name" value="P-loop_NTPase"/>
</dbReference>
<reference evidence="17 18" key="1">
    <citation type="submission" date="2024-10" db="EMBL/GenBank/DDBJ databases">
        <authorList>
            <person name="Ratan Roy A."/>
            <person name="Morales Sandoval P.H."/>
            <person name="De Los Santos Villalobos S."/>
            <person name="Chakraborty S."/>
            <person name="Mukherjee J."/>
        </authorList>
    </citation>
    <scope>NUCLEOTIDE SEQUENCE [LARGE SCALE GENOMIC DNA]</scope>
    <source>
        <strain evidence="17 18">S1</strain>
    </source>
</reference>
<evidence type="ECO:0000256" key="11">
    <source>
        <dbReference type="ARBA" id="ARBA00023049"/>
    </source>
</evidence>
<feature type="binding site" evidence="13">
    <location>
        <position position="455"/>
    </location>
    <ligand>
        <name>Zn(2+)</name>
        <dbReference type="ChEBI" id="CHEBI:29105"/>
        <note>catalytic</note>
    </ligand>
</feature>
<dbReference type="HAMAP" id="MF_01458">
    <property type="entry name" value="FtsH"/>
    <property type="match status" value="1"/>
</dbReference>
<keyword evidence="7 13" id="KW-0378">Hydrolase</keyword>
<comment type="function">
    <text evidence="13">Acts as a processive, ATP-dependent zinc metallopeptidase for both cytoplasmic and membrane proteins. Plays a role in the quality control of integral membrane proteins.</text>
</comment>
<dbReference type="Gene3D" id="1.20.58.760">
    <property type="entry name" value="Peptidase M41"/>
    <property type="match status" value="1"/>
</dbReference>
<dbReference type="Pfam" id="PF00004">
    <property type="entry name" value="AAA"/>
    <property type="match status" value="1"/>
</dbReference>
<name>A0ABW6IF36_9CYAN</name>
<dbReference type="InterPro" id="IPR000642">
    <property type="entry name" value="Peptidase_M41"/>
</dbReference>
<dbReference type="InterPro" id="IPR003593">
    <property type="entry name" value="AAA+_ATPase"/>
</dbReference>
<evidence type="ECO:0000256" key="12">
    <source>
        <dbReference type="ARBA" id="ARBA00023136"/>
    </source>
</evidence>
<dbReference type="PRINTS" id="PR00830">
    <property type="entry name" value="ENDOLAPTASE"/>
</dbReference>
<feature type="active site" evidence="13">
    <location>
        <position position="456"/>
    </location>
</feature>
<evidence type="ECO:0000256" key="10">
    <source>
        <dbReference type="ARBA" id="ARBA00022989"/>
    </source>
</evidence>
<evidence type="ECO:0000259" key="16">
    <source>
        <dbReference type="SMART" id="SM00382"/>
    </source>
</evidence>
<feature type="transmembrane region" description="Helical" evidence="13">
    <location>
        <begin position="21"/>
        <end position="43"/>
    </location>
</feature>
<comment type="cofactor">
    <cofactor evidence="13">
        <name>Zn(2+)</name>
        <dbReference type="ChEBI" id="CHEBI:29105"/>
    </cofactor>
    <text evidence="13">Binds 1 zinc ion per subunit.</text>
</comment>
<dbReference type="InterPro" id="IPR011546">
    <property type="entry name" value="Pept_M41_FtsH_extracell"/>
</dbReference>
<dbReference type="SMART" id="SM00382">
    <property type="entry name" value="AAA"/>
    <property type="match status" value="1"/>
</dbReference>
<feature type="domain" description="AAA+ ATPase" evidence="16">
    <location>
        <begin position="222"/>
        <end position="364"/>
    </location>
</feature>
<dbReference type="InterPro" id="IPR003959">
    <property type="entry name" value="ATPase_AAA_core"/>
</dbReference>
<dbReference type="InterPro" id="IPR003960">
    <property type="entry name" value="ATPase_AAA_CS"/>
</dbReference>
<dbReference type="Gene3D" id="1.10.8.60">
    <property type="match status" value="1"/>
</dbReference>
<comment type="similarity">
    <text evidence="13">In the central section; belongs to the AAA ATPase family.</text>
</comment>
<feature type="binding site" evidence="13">
    <location>
        <position position="532"/>
    </location>
    <ligand>
        <name>Zn(2+)</name>
        <dbReference type="ChEBI" id="CHEBI:29105"/>
        <note>catalytic</note>
    </ligand>
</feature>
<evidence type="ECO:0000313" key="17">
    <source>
        <dbReference type="EMBL" id="MFE4106482.1"/>
    </source>
</evidence>
<organism evidence="17 18">
    <name type="scientific">Almyronema epifaneia S1</name>
    <dbReference type="NCBI Taxonomy" id="2991925"/>
    <lineage>
        <taxon>Bacteria</taxon>
        <taxon>Bacillati</taxon>
        <taxon>Cyanobacteriota</taxon>
        <taxon>Cyanophyceae</taxon>
        <taxon>Nodosilineales</taxon>
        <taxon>Nodosilineaceae</taxon>
        <taxon>Almyronema</taxon>
        <taxon>Almyronema epifaneia</taxon>
    </lineage>
</organism>
<keyword evidence="10 13" id="KW-1133">Transmembrane helix</keyword>
<sequence length="668" mass="72643">MFSNSNKNRSQNQNSDQSRSPFRSFGGGLLIFFVFFLILNTFLSSQFGNRYDEVPYSEFIEQVEANKVRRATIQDQRIQYELKPSAVAAEADEDAAAATRRYETVSLPNDDSLTTLLQQHEVEFSAIPTDEGGWFGGLLGWLIWPLLIFSLYSFLLRRAQGGPGGGAAALGIGKSNARAYSEGKTGVRFSDVAGVDEAKAELEEVVDYLKNSDKYTRLGARIPKGLLLIGPPGTGKTLLARAVAGEAGVPFLSISGSEFIELFVGVGASRVRDLFKQAQKQSPCIVFIDELDALGRSRGGNSPFAGGGFSEQEQTLNQLLNEMDGFDANTGVIILAATNRPEVLDPALQRPGRFDRQVLVDRPDKKGREAILKVHTPGVKLAQDVDLVKLAARTPGFAGADLANLVNEAALLAARREGDEVKMADFNEAIERVIAGLEKKSRVLNETEKRTVAFHETGHAIVGSLMPGAGKVEKISIVPRGVGALGYTLQLPEEDRFLVGEDELRGRIAILLAGRSAEELIFGKVSTGAGDDIQKATDLAERFVTVYGMSDRLGPIAFEKQQQQFLEGMSNPRRTVSPQVAELIDHEVKAIIDGAHSMALTILAQNRQVLETTAEVLLADEVLEASALWENLSQVNAPDELDRWLKTGQLPEDKPLMQTALANGDRAF</sequence>
<protein>
    <recommendedName>
        <fullName evidence="13">ATP-dependent zinc metalloprotease FtsH</fullName>
        <ecNumber evidence="13">3.4.24.-</ecNumber>
    </recommendedName>
</protein>
<evidence type="ECO:0000256" key="7">
    <source>
        <dbReference type="ARBA" id="ARBA00022801"/>
    </source>
</evidence>
<accession>A0ABW6IF36</accession>
<proteinExistence type="inferred from homology"/>
<evidence type="ECO:0000256" key="3">
    <source>
        <dbReference type="ARBA" id="ARBA00022670"/>
    </source>
</evidence>
<feature type="binding site" evidence="13">
    <location>
        <begin position="230"/>
        <end position="237"/>
    </location>
    <ligand>
        <name>ATP</name>
        <dbReference type="ChEBI" id="CHEBI:30616"/>
    </ligand>
</feature>
<evidence type="ECO:0000256" key="13">
    <source>
        <dbReference type="HAMAP-Rule" id="MF_01458"/>
    </source>
</evidence>
<dbReference type="SUPFAM" id="SSF140990">
    <property type="entry name" value="FtsH protease domain-like"/>
    <property type="match status" value="1"/>
</dbReference>
<keyword evidence="5 13" id="KW-0479">Metal-binding</keyword>
<dbReference type="Gene3D" id="3.30.720.210">
    <property type="match status" value="1"/>
</dbReference>
<evidence type="ECO:0000256" key="4">
    <source>
        <dbReference type="ARBA" id="ARBA00022692"/>
    </source>
</evidence>
<keyword evidence="13" id="KW-0793">Thylakoid</keyword>
<dbReference type="InterPro" id="IPR037219">
    <property type="entry name" value="Peptidase_M41-like"/>
</dbReference>
<dbReference type="Pfam" id="PF06480">
    <property type="entry name" value="FtsH_ext"/>
    <property type="match status" value="1"/>
</dbReference>
<dbReference type="Gene3D" id="3.40.50.300">
    <property type="entry name" value="P-loop containing nucleotide triphosphate hydrolases"/>
    <property type="match status" value="1"/>
</dbReference>
<keyword evidence="6 13" id="KW-0547">Nucleotide-binding</keyword>
<dbReference type="InterPro" id="IPR005936">
    <property type="entry name" value="FtsH"/>
</dbReference>